<dbReference type="RefSeq" id="WP_093078297.1">
    <property type="nucleotide sequence ID" value="NZ_FNBE01000003.1"/>
</dbReference>
<dbReference type="OrthoDB" id="1163083at2"/>
<dbReference type="InterPro" id="IPR032710">
    <property type="entry name" value="NTF2-like_dom_sf"/>
</dbReference>
<protein>
    <submittedName>
        <fullName evidence="2">SnoaL-like domain-containing protein</fullName>
    </submittedName>
</protein>
<name>A0A1G7IKN8_PSEOR</name>
<dbReference type="STRING" id="366584.SAMN05216377_103332"/>
<gene>
    <name evidence="2" type="ORF">SAMN05216377_103332</name>
</gene>
<feature type="domain" description="SnoaL-like" evidence="1">
    <location>
        <begin position="7"/>
        <end position="96"/>
    </location>
</feature>
<sequence length="128" mass="14217">MSSDRFARFRAAVERGDADAAADLFTADAVFHSPIVHKPYEGRESLRMILRAVVRVFEDFRYDAEFSGPDGHVLWFRTRVGERALDGVDILRDGADGLVELTVMVRPYSAATELRARMAALLAEQGTG</sequence>
<dbReference type="SUPFAM" id="SSF54427">
    <property type="entry name" value="NTF2-like"/>
    <property type="match status" value="1"/>
</dbReference>
<evidence type="ECO:0000313" key="2">
    <source>
        <dbReference type="EMBL" id="SDF13203.1"/>
    </source>
</evidence>
<dbReference type="Gene3D" id="3.10.450.50">
    <property type="match status" value="1"/>
</dbReference>
<dbReference type="Pfam" id="PF12680">
    <property type="entry name" value="SnoaL_2"/>
    <property type="match status" value="1"/>
</dbReference>
<dbReference type="EMBL" id="FNBE01000003">
    <property type="protein sequence ID" value="SDF13203.1"/>
    <property type="molecule type" value="Genomic_DNA"/>
</dbReference>
<evidence type="ECO:0000313" key="3">
    <source>
        <dbReference type="Proteomes" id="UP000198967"/>
    </source>
</evidence>
<evidence type="ECO:0000259" key="1">
    <source>
        <dbReference type="Pfam" id="PF12680"/>
    </source>
</evidence>
<reference evidence="2 3" key="1">
    <citation type="submission" date="2016-10" db="EMBL/GenBank/DDBJ databases">
        <authorList>
            <person name="de Groot N.N."/>
        </authorList>
    </citation>
    <scope>NUCLEOTIDE SEQUENCE [LARGE SCALE GENOMIC DNA]</scope>
    <source>
        <strain evidence="2 3">CGMCC 4.3143</strain>
    </source>
</reference>
<dbReference type="InterPro" id="IPR037401">
    <property type="entry name" value="SnoaL-like"/>
</dbReference>
<dbReference type="Proteomes" id="UP000198967">
    <property type="component" value="Unassembled WGS sequence"/>
</dbReference>
<keyword evidence="3" id="KW-1185">Reference proteome</keyword>
<organism evidence="2 3">
    <name type="scientific">Pseudonocardia oroxyli</name>
    <dbReference type="NCBI Taxonomy" id="366584"/>
    <lineage>
        <taxon>Bacteria</taxon>
        <taxon>Bacillati</taxon>
        <taxon>Actinomycetota</taxon>
        <taxon>Actinomycetes</taxon>
        <taxon>Pseudonocardiales</taxon>
        <taxon>Pseudonocardiaceae</taxon>
        <taxon>Pseudonocardia</taxon>
    </lineage>
</organism>
<accession>A0A1G7IKN8</accession>
<dbReference type="AlphaFoldDB" id="A0A1G7IKN8"/>
<proteinExistence type="predicted"/>